<dbReference type="SUPFAM" id="SSF52402">
    <property type="entry name" value="Adenine nucleotide alpha hydrolases-like"/>
    <property type="match status" value="2"/>
</dbReference>
<dbReference type="GO" id="GO:0005737">
    <property type="term" value="C:cytoplasm"/>
    <property type="evidence" value="ECO:0007669"/>
    <property type="project" value="UniProtKB-SubCell"/>
</dbReference>
<evidence type="ECO:0000256" key="1">
    <source>
        <dbReference type="ARBA" id="ARBA00004496"/>
    </source>
</evidence>
<dbReference type="AlphaFoldDB" id="A0A970B9Q4"/>
<dbReference type="Proteomes" id="UP000653472">
    <property type="component" value="Unassembled WGS sequence"/>
</dbReference>
<dbReference type="InterPro" id="IPR006015">
    <property type="entry name" value="Universal_stress_UspA"/>
</dbReference>
<feature type="domain" description="UspA" evidence="5">
    <location>
        <begin position="156"/>
        <end position="303"/>
    </location>
</feature>
<evidence type="ECO:0000256" key="3">
    <source>
        <dbReference type="ARBA" id="ARBA00022490"/>
    </source>
</evidence>
<comment type="function">
    <text evidence="4">Required for resistance to DNA-damaging agents.</text>
</comment>
<evidence type="ECO:0000313" key="7">
    <source>
        <dbReference type="Proteomes" id="UP000653472"/>
    </source>
</evidence>
<evidence type="ECO:0000256" key="4">
    <source>
        <dbReference type="ARBA" id="ARBA00037131"/>
    </source>
</evidence>
<name>A0A970B9Q4_9GAMM</name>
<evidence type="ECO:0000313" key="6">
    <source>
        <dbReference type="EMBL" id="NKF23589.1"/>
    </source>
</evidence>
<accession>A0A970B9Q4</accession>
<dbReference type="CDD" id="cd00293">
    <property type="entry name" value="USP-like"/>
    <property type="match status" value="1"/>
</dbReference>
<keyword evidence="7" id="KW-1185">Reference proteome</keyword>
<organism evidence="6 7">
    <name type="scientific">Solimonas marina</name>
    <dbReference type="NCBI Taxonomy" id="2714601"/>
    <lineage>
        <taxon>Bacteria</taxon>
        <taxon>Pseudomonadati</taxon>
        <taxon>Pseudomonadota</taxon>
        <taxon>Gammaproteobacteria</taxon>
        <taxon>Nevskiales</taxon>
        <taxon>Nevskiaceae</taxon>
        <taxon>Solimonas</taxon>
    </lineage>
</organism>
<proteinExistence type="inferred from homology"/>
<gene>
    <name evidence="6" type="ORF">G7Y82_14815</name>
</gene>
<evidence type="ECO:0000259" key="5">
    <source>
        <dbReference type="Pfam" id="PF00582"/>
    </source>
</evidence>
<dbReference type="PRINTS" id="PR01438">
    <property type="entry name" value="UNVRSLSTRESS"/>
</dbReference>
<reference evidence="6" key="1">
    <citation type="submission" date="2020-03" db="EMBL/GenBank/DDBJ databases">
        <title>Solimonas marina sp. nov., isolated from deep seawater of the Pacific Ocean.</title>
        <authorList>
            <person name="Liu X."/>
            <person name="Lai Q."/>
            <person name="Sun F."/>
            <person name="Gai Y."/>
            <person name="Li G."/>
            <person name="Shao Z."/>
        </authorList>
    </citation>
    <scope>NUCLEOTIDE SEQUENCE</scope>
    <source>
        <strain evidence="6">C16B3</strain>
    </source>
</reference>
<comment type="similarity">
    <text evidence="2">Belongs to the universal stress protein A family.</text>
</comment>
<comment type="caution">
    <text evidence="6">The sequence shown here is derived from an EMBL/GenBank/DDBJ whole genome shotgun (WGS) entry which is preliminary data.</text>
</comment>
<dbReference type="InterPro" id="IPR006016">
    <property type="entry name" value="UspA"/>
</dbReference>
<dbReference type="RefSeq" id="WP_168148903.1">
    <property type="nucleotide sequence ID" value="NZ_JAAVXB010000008.1"/>
</dbReference>
<dbReference type="PANTHER" id="PTHR47892">
    <property type="entry name" value="UNIVERSAL STRESS PROTEIN E"/>
    <property type="match status" value="1"/>
</dbReference>
<comment type="subcellular location">
    <subcellularLocation>
        <location evidence="1">Cytoplasm</location>
    </subcellularLocation>
</comment>
<dbReference type="EMBL" id="JAAVXB010000008">
    <property type="protein sequence ID" value="NKF23589.1"/>
    <property type="molecule type" value="Genomic_DNA"/>
</dbReference>
<dbReference type="PANTHER" id="PTHR47892:SF1">
    <property type="entry name" value="UNIVERSAL STRESS PROTEIN E"/>
    <property type="match status" value="1"/>
</dbReference>
<protein>
    <submittedName>
        <fullName evidence="6">Universal stress protein</fullName>
    </submittedName>
</protein>
<evidence type="ECO:0000256" key="2">
    <source>
        <dbReference type="ARBA" id="ARBA00008791"/>
    </source>
</evidence>
<keyword evidence="3" id="KW-0963">Cytoplasm</keyword>
<dbReference type="Gene3D" id="3.40.50.12370">
    <property type="match status" value="1"/>
</dbReference>
<feature type="domain" description="UspA" evidence="5">
    <location>
        <begin position="5"/>
        <end position="148"/>
    </location>
</feature>
<sequence length="337" mass="37644">MDTVRHIVAIVDPQMRETAALRRAAALARRGNAALYLLMCAYDAIFDAELEVTDPRVQEMAKAHWLEQRRQWLDARAEALIADGLDVRVEVVWAPRAHEAILMRSLALKPDLVIKDLLPRRGSKLQMPMTSGDWRLARSCPAPLMFVRQDQDLLPQRIAAAVDVSPDANQVRAALNERVALLATSLAAQAGAEVRLVYALPYLRPTNAVAASRHLRELYDHARTAAADAFRTFAAQHEIAPDRADWLQRDGDPALMLSRYVETRHIDLLVVGSAYHTIIGRFLLGSVSEDLLRQLRCDVLLVKPEDFVAQLASHHDLERLRRHYGDTPQAAATATAD</sequence>
<dbReference type="Pfam" id="PF00582">
    <property type="entry name" value="Usp"/>
    <property type="match status" value="2"/>
</dbReference>